<evidence type="ECO:0000313" key="2">
    <source>
        <dbReference type="EMBL" id="PVD19681.1"/>
    </source>
</evidence>
<dbReference type="AlphaFoldDB" id="A0A2T7NEU6"/>
<reference evidence="2 3" key="1">
    <citation type="submission" date="2018-04" db="EMBL/GenBank/DDBJ databases">
        <title>The genome of golden apple snail Pomacea canaliculata provides insight into stress tolerance and invasive adaptation.</title>
        <authorList>
            <person name="Liu C."/>
            <person name="Liu B."/>
            <person name="Ren Y."/>
            <person name="Zhang Y."/>
            <person name="Wang H."/>
            <person name="Li S."/>
            <person name="Jiang F."/>
            <person name="Yin L."/>
            <person name="Zhang G."/>
            <person name="Qian W."/>
            <person name="Fan W."/>
        </authorList>
    </citation>
    <scope>NUCLEOTIDE SEQUENCE [LARGE SCALE GENOMIC DNA]</scope>
    <source>
        <strain evidence="2">SZHN2017</strain>
        <tissue evidence="2">Muscle</tissue>
    </source>
</reference>
<dbReference type="EMBL" id="PZQS01000013">
    <property type="protein sequence ID" value="PVD19681.1"/>
    <property type="molecule type" value="Genomic_DNA"/>
</dbReference>
<evidence type="ECO:0000313" key="3">
    <source>
        <dbReference type="Proteomes" id="UP000245119"/>
    </source>
</evidence>
<organism evidence="2 3">
    <name type="scientific">Pomacea canaliculata</name>
    <name type="common">Golden apple snail</name>
    <dbReference type="NCBI Taxonomy" id="400727"/>
    <lineage>
        <taxon>Eukaryota</taxon>
        <taxon>Metazoa</taxon>
        <taxon>Spiralia</taxon>
        <taxon>Lophotrochozoa</taxon>
        <taxon>Mollusca</taxon>
        <taxon>Gastropoda</taxon>
        <taxon>Caenogastropoda</taxon>
        <taxon>Architaenioglossa</taxon>
        <taxon>Ampullarioidea</taxon>
        <taxon>Ampullariidae</taxon>
        <taxon>Pomacea</taxon>
    </lineage>
</organism>
<sequence length="134" mass="14542">MVVELNREGADTSAARLSPHNYHHHHQQQQQSTHTDLETPRWGGPEMRRGRERSSSSSSNRGACDARAQLLGVGSGGGRAVDGGRYEPDRSLSVLAKGCGGPPSSIIDRLGRRRLLLMLPNSGQRRDKGHLPSS</sequence>
<dbReference type="Proteomes" id="UP000245119">
    <property type="component" value="Linkage Group LG13"/>
</dbReference>
<gene>
    <name evidence="2" type="ORF">C0Q70_20171</name>
</gene>
<proteinExistence type="predicted"/>
<feature type="region of interest" description="Disordered" evidence="1">
    <location>
        <begin position="1"/>
        <end position="84"/>
    </location>
</feature>
<keyword evidence="3" id="KW-1185">Reference proteome</keyword>
<evidence type="ECO:0000256" key="1">
    <source>
        <dbReference type="SAM" id="MobiDB-lite"/>
    </source>
</evidence>
<protein>
    <submittedName>
        <fullName evidence="2">Uncharacterized protein</fullName>
    </submittedName>
</protein>
<comment type="caution">
    <text evidence="2">The sequence shown here is derived from an EMBL/GenBank/DDBJ whole genome shotgun (WGS) entry which is preliminary data.</text>
</comment>
<accession>A0A2T7NEU6</accession>
<name>A0A2T7NEU6_POMCA</name>
<feature type="compositionally biased region" description="Basic and acidic residues" evidence="1">
    <location>
        <begin position="1"/>
        <end position="10"/>
    </location>
</feature>